<dbReference type="GO" id="GO:0004834">
    <property type="term" value="F:tryptophan synthase activity"/>
    <property type="evidence" value="ECO:0007669"/>
    <property type="project" value="UniProtKB-UniRule"/>
</dbReference>
<dbReference type="EMBL" id="NMUQ01000001">
    <property type="protein sequence ID" value="OXM16636.1"/>
    <property type="molecule type" value="Genomic_DNA"/>
</dbReference>
<comment type="similarity">
    <text evidence="4 12">Belongs to the TrpB family.</text>
</comment>
<dbReference type="CDD" id="cd06446">
    <property type="entry name" value="Trp-synth_B"/>
    <property type="match status" value="1"/>
</dbReference>
<comment type="function">
    <text evidence="2 12">The beta subunit is responsible for the synthesis of L-tryptophan from indole and L-serine.</text>
</comment>
<evidence type="ECO:0000256" key="7">
    <source>
        <dbReference type="ARBA" id="ARBA00022822"/>
    </source>
</evidence>
<dbReference type="PANTHER" id="PTHR48077">
    <property type="entry name" value="TRYPTOPHAN SYNTHASE-RELATED"/>
    <property type="match status" value="1"/>
</dbReference>
<comment type="cofactor">
    <cofactor evidence="1 12">
        <name>pyridoxal 5'-phosphate</name>
        <dbReference type="ChEBI" id="CHEBI:597326"/>
    </cofactor>
</comment>
<dbReference type="UniPathway" id="UPA00035">
    <property type="reaction ID" value="UER00044"/>
</dbReference>
<feature type="domain" description="Tryptophan synthase beta chain-like PALP" evidence="13">
    <location>
        <begin position="56"/>
        <end position="380"/>
    </location>
</feature>
<evidence type="ECO:0000256" key="1">
    <source>
        <dbReference type="ARBA" id="ARBA00001933"/>
    </source>
</evidence>
<evidence type="ECO:0000256" key="4">
    <source>
        <dbReference type="ARBA" id="ARBA00009982"/>
    </source>
</evidence>
<proteinExistence type="inferred from homology"/>
<protein>
    <recommendedName>
        <fullName evidence="12">Tryptophan synthase beta chain</fullName>
        <ecNumber evidence="12">4.2.1.20</ecNumber>
    </recommendedName>
</protein>
<comment type="catalytic activity">
    <reaction evidence="11 12">
        <text>(1S,2R)-1-C-(indol-3-yl)glycerol 3-phosphate + L-serine = D-glyceraldehyde 3-phosphate + L-tryptophan + H2O</text>
        <dbReference type="Rhea" id="RHEA:10532"/>
        <dbReference type="ChEBI" id="CHEBI:15377"/>
        <dbReference type="ChEBI" id="CHEBI:33384"/>
        <dbReference type="ChEBI" id="CHEBI:57912"/>
        <dbReference type="ChEBI" id="CHEBI:58866"/>
        <dbReference type="ChEBI" id="CHEBI:59776"/>
        <dbReference type="EC" id="4.2.1.20"/>
    </reaction>
</comment>
<dbReference type="RefSeq" id="WP_089523720.1">
    <property type="nucleotide sequence ID" value="NZ_NMUQ01000001.1"/>
</dbReference>
<dbReference type="InterPro" id="IPR023026">
    <property type="entry name" value="Trp_synth_beta/beta-like"/>
</dbReference>
<dbReference type="PROSITE" id="PS00168">
    <property type="entry name" value="TRP_SYNTHASE_BETA"/>
    <property type="match status" value="1"/>
</dbReference>
<dbReference type="PANTHER" id="PTHR48077:SF3">
    <property type="entry name" value="TRYPTOPHAN SYNTHASE"/>
    <property type="match status" value="1"/>
</dbReference>
<reference evidence="14 15" key="1">
    <citation type="submission" date="2017-07" db="EMBL/GenBank/DDBJ databases">
        <title>Paenibacillus herberti R33 genome sequencing and assembly.</title>
        <authorList>
            <person name="Su W."/>
        </authorList>
    </citation>
    <scope>NUCLEOTIDE SEQUENCE [LARGE SCALE GENOMIC DNA]</scope>
    <source>
        <strain evidence="14 15">R33</strain>
    </source>
</reference>
<feature type="modified residue" description="N6-(pyridoxal phosphate)lysine" evidence="12">
    <location>
        <position position="90"/>
    </location>
</feature>
<dbReference type="NCBIfam" id="TIGR00263">
    <property type="entry name" value="trpB"/>
    <property type="match status" value="1"/>
</dbReference>
<dbReference type="Proteomes" id="UP000215145">
    <property type="component" value="Unassembled WGS sequence"/>
</dbReference>
<evidence type="ECO:0000256" key="12">
    <source>
        <dbReference type="HAMAP-Rule" id="MF_00133"/>
    </source>
</evidence>
<evidence type="ECO:0000256" key="2">
    <source>
        <dbReference type="ARBA" id="ARBA00002786"/>
    </source>
</evidence>
<dbReference type="InterPro" id="IPR006653">
    <property type="entry name" value="Trp_synth_b_CS"/>
</dbReference>
<keyword evidence="7 12" id="KW-0822">Tryptophan biosynthesis</keyword>
<keyword evidence="6 12" id="KW-0028">Amino-acid biosynthesis</keyword>
<gene>
    <name evidence="12 14" type="primary">trpB</name>
    <name evidence="14" type="ORF">CGZ75_08240</name>
</gene>
<keyword evidence="9 12" id="KW-0057">Aromatic amino acid biosynthesis</keyword>
<evidence type="ECO:0000256" key="5">
    <source>
        <dbReference type="ARBA" id="ARBA00011270"/>
    </source>
</evidence>
<evidence type="ECO:0000313" key="14">
    <source>
        <dbReference type="EMBL" id="OXM16636.1"/>
    </source>
</evidence>
<evidence type="ECO:0000256" key="8">
    <source>
        <dbReference type="ARBA" id="ARBA00022898"/>
    </source>
</evidence>
<name>A0A229P2W4_9BACL</name>
<comment type="pathway">
    <text evidence="3 12">Amino-acid biosynthesis; L-tryptophan biosynthesis; L-tryptophan from chorismate: step 5/5.</text>
</comment>
<dbReference type="AlphaFoldDB" id="A0A229P2W4"/>
<evidence type="ECO:0000256" key="9">
    <source>
        <dbReference type="ARBA" id="ARBA00023141"/>
    </source>
</evidence>
<keyword evidence="8 12" id="KW-0663">Pyridoxal phosphate</keyword>
<evidence type="ECO:0000313" key="15">
    <source>
        <dbReference type="Proteomes" id="UP000215145"/>
    </source>
</evidence>
<evidence type="ECO:0000256" key="3">
    <source>
        <dbReference type="ARBA" id="ARBA00004733"/>
    </source>
</evidence>
<evidence type="ECO:0000259" key="13">
    <source>
        <dbReference type="Pfam" id="PF00291"/>
    </source>
</evidence>
<evidence type="ECO:0000256" key="6">
    <source>
        <dbReference type="ARBA" id="ARBA00022605"/>
    </source>
</evidence>
<dbReference type="InterPro" id="IPR001926">
    <property type="entry name" value="TrpB-like_PALP"/>
</dbReference>
<dbReference type="InterPro" id="IPR036052">
    <property type="entry name" value="TrpB-like_PALP_sf"/>
</dbReference>
<keyword evidence="15" id="KW-1185">Reference proteome</keyword>
<dbReference type="HAMAP" id="MF_00133">
    <property type="entry name" value="Trp_synth_beta"/>
    <property type="match status" value="1"/>
</dbReference>
<comment type="caution">
    <text evidence="14">The sequence shown here is derived from an EMBL/GenBank/DDBJ whole genome shotgun (WGS) entry which is preliminary data.</text>
</comment>
<evidence type="ECO:0000256" key="11">
    <source>
        <dbReference type="ARBA" id="ARBA00049047"/>
    </source>
</evidence>
<evidence type="ECO:0000256" key="10">
    <source>
        <dbReference type="ARBA" id="ARBA00023239"/>
    </source>
</evidence>
<comment type="subunit">
    <text evidence="5 12">Tetramer of two alpha and two beta chains.</text>
</comment>
<dbReference type="Pfam" id="PF00291">
    <property type="entry name" value="PALP"/>
    <property type="match status" value="1"/>
</dbReference>
<dbReference type="PIRSF" id="PIRSF001413">
    <property type="entry name" value="Trp_syn_beta"/>
    <property type="match status" value="1"/>
</dbReference>
<dbReference type="Gene3D" id="3.40.50.1100">
    <property type="match status" value="2"/>
</dbReference>
<dbReference type="SUPFAM" id="SSF53686">
    <property type="entry name" value="Tryptophan synthase beta subunit-like PLP-dependent enzymes"/>
    <property type="match status" value="1"/>
</dbReference>
<keyword evidence="10 12" id="KW-0456">Lyase</keyword>
<dbReference type="EC" id="4.2.1.20" evidence="12"/>
<dbReference type="FunFam" id="3.40.50.1100:FF:000001">
    <property type="entry name" value="Tryptophan synthase beta chain"/>
    <property type="match status" value="1"/>
</dbReference>
<dbReference type="GO" id="GO:0005737">
    <property type="term" value="C:cytoplasm"/>
    <property type="evidence" value="ECO:0007669"/>
    <property type="project" value="TreeGrafter"/>
</dbReference>
<dbReference type="OrthoDB" id="9766131at2"/>
<organism evidence="14 15">
    <name type="scientific">Paenibacillus herberti</name>
    <dbReference type="NCBI Taxonomy" id="1619309"/>
    <lineage>
        <taxon>Bacteria</taxon>
        <taxon>Bacillati</taxon>
        <taxon>Bacillota</taxon>
        <taxon>Bacilli</taxon>
        <taxon>Bacillales</taxon>
        <taxon>Paenibacillaceae</taxon>
        <taxon>Paenibacillus</taxon>
    </lineage>
</organism>
<dbReference type="InterPro" id="IPR006654">
    <property type="entry name" value="Trp_synth_beta"/>
</dbReference>
<dbReference type="FunFam" id="3.40.50.1100:FF:000004">
    <property type="entry name" value="Tryptophan synthase beta chain"/>
    <property type="match status" value="1"/>
</dbReference>
<accession>A0A229P2W4</accession>
<sequence>MNKVPDGNGRFGKFGGRYVPETLMNALFELEEAYKHYSNDPKFQEEVRYLLSKYSGRPTSLYYAERLTQHLGGAKILLKREDLNHTGAHKINNTIGQGVLAKRMGKKKIIAETGAGQHGVASATIAALLGMECKVFMGEEDTKRQQLNVFRMQLLGAEVVPVLSGTRTLKDACNETLRYWVSHVDDTYYILGSVTGPHPYPMMVRDFQRIIGDEAREQILREEGRLPDYVVAAVGGGSNAIGIFYPFVGDESVKLVGVEAAGRGIDTLEHAATMTLGRHGVFQGSLSYVLQDDAGQVQPAHSISAGLDYPGIGPEHAYLKDSGRAEYVPVTDAEALEALQLLSRTEGIIPALESAHAIAQVMKLAPTLPPDQTIVVSLSGRGDKDVEAIMSYLGGQKHESH</sequence>